<dbReference type="InterPro" id="IPR036047">
    <property type="entry name" value="F-box-like_dom_sf"/>
</dbReference>
<sequence length="100" mass="11780">MGFLKANIFQILTAIEKKRGKNVQLPEKQICETKFHTNTRNPQTENVVEETHQLDLPEHFIFQILAKLPAEDAWNVRRVCKKWQQIVTCSYFISQHIVTE</sequence>
<evidence type="ECO:0000313" key="2">
    <source>
        <dbReference type="EMBL" id="ESR42526.1"/>
    </source>
</evidence>
<gene>
    <name evidence="2" type="ORF">CICLE_v10013187mg</name>
</gene>
<organism evidence="2 3">
    <name type="scientific">Citrus clementina</name>
    <name type="common">Clementine</name>
    <name type="synonym">Citrus deliciosa x Citrus sinensis</name>
    <dbReference type="NCBI Taxonomy" id="85681"/>
    <lineage>
        <taxon>Eukaryota</taxon>
        <taxon>Viridiplantae</taxon>
        <taxon>Streptophyta</taxon>
        <taxon>Embryophyta</taxon>
        <taxon>Tracheophyta</taxon>
        <taxon>Spermatophyta</taxon>
        <taxon>Magnoliopsida</taxon>
        <taxon>eudicotyledons</taxon>
        <taxon>Gunneridae</taxon>
        <taxon>Pentapetalae</taxon>
        <taxon>rosids</taxon>
        <taxon>malvids</taxon>
        <taxon>Sapindales</taxon>
        <taxon>Rutaceae</taxon>
        <taxon>Aurantioideae</taxon>
        <taxon>Citrus</taxon>
    </lineage>
</organism>
<protein>
    <recommendedName>
        <fullName evidence="1">F-box domain-containing protein</fullName>
    </recommendedName>
</protein>
<dbReference type="EMBL" id="KI536861">
    <property type="protein sequence ID" value="ESR42526.1"/>
    <property type="molecule type" value="Genomic_DNA"/>
</dbReference>
<feature type="domain" description="F-box" evidence="1">
    <location>
        <begin position="50"/>
        <end position="96"/>
    </location>
</feature>
<name>V4SZ55_CITCL</name>
<dbReference type="InParanoid" id="V4SZ55"/>
<dbReference type="KEGG" id="cic:CICLE_v10013187mg"/>
<dbReference type="Proteomes" id="UP000030687">
    <property type="component" value="Unassembled WGS sequence"/>
</dbReference>
<accession>V4SZ55</accession>
<dbReference type="PROSITE" id="PS50181">
    <property type="entry name" value="FBOX"/>
    <property type="match status" value="1"/>
</dbReference>
<proteinExistence type="predicted"/>
<dbReference type="SMART" id="SM00256">
    <property type="entry name" value="FBOX"/>
    <property type="match status" value="1"/>
</dbReference>
<dbReference type="Gramene" id="ESR42526">
    <property type="protein sequence ID" value="ESR42526"/>
    <property type="gene ID" value="CICLE_v10013187mg"/>
</dbReference>
<dbReference type="Gene3D" id="1.20.1280.50">
    <property type="match status" value="1"/>
</dbReference>
<reference evidence="2 3" key="1">
    <citation type="submission" date="2013-10" db="EMBL/GenBank/DDBJ databases">
        <authorList>
            <consortium name="International Citrus Genome Consortium"/>
            <person name="Jenkins J."/>
            <person name="Schmutz J."/>
            <person name="Prochnik S."/>
            <person name="Rokhsar D."/>
            <person name="Gmitter F."/>
            <person name="Ollitrault P."/>
            <person name="Machado M."/>
            <person name="Talon M."/>
            <person name="Wincker P."/>
            <person name="Jaillon O."/>
            <person name="Morgante M."/>
        </authorList>
    </citation>
    <scope>NUCLEOTIDE SEQUENCE</scope>
    <source>
        <strain evidence="3">cv. Clemenules</strain>
    </source>
</reference>
<dbReference type="InterPro" id="IPR001810">
    <property type="entry name" value="F-box_dom"/>
</dbReference>
<dbReference type="Pfam" id="PF00646">
    <property type="entry name" value="F-box"/>
    <property type="match status" value="1"/>
</dbReference>
<evidence type="ECO:0000259" key="1">
    <source>
        <dbReference type="PROSITE" id="PS50181"/>
    </source>
</evidence>
<dbReference type="AlphaFoldDB" id="V4SZ55"/>
<evidence type="ECO:0000313" key="3">
    <source>
        <dbReference type="Proteomes" id="UP000030687"/>
    </source>
</evidence>
<dbReference type="SUPFAM" id="SSF81383">
    <property type="entry name" value="F-box domain"/>
    <property type="match status" value="1"/>
</dbReference>
<keyword evidence="3" id="KW-1185">Reference proteome</keyword>